<dbReference type="InterPro" id="IPR004033">
    <property type="entry name" value="UbiE/COQ5_MeTrFase"/>
</dbReference>
<protein>
    <recommendedName>
        <fullName evidence="5">Demethylmenaquinone methyltransferase</fullName>
        <ecNumber evidence="5">2.1.1.163</ecNumber>
    </recommendedName>
</protein>
<keyword evidence="6" id="KW-0830">Ubiquinone</keyword>
<dbReference type="PROSITE" id="PS51608">
    <property type="entry name" value="SAM_MT_UBIE"/>
    <property type="match status" value="1"/>
</dbReference>
<dbReference type="NCBIfam" id="NF001244">
    <property type="entry name" value="PRK00216.1-5"/>
    <property type="match status" value="1"/>
</dbReference>
<feature type="binding site" evidence="5">
    <location>
        <position position="113"/>
    </location>
    <ligand>
        <name>S-adenosyl-L-methionine</name>
        <dbReference type="ChEBI" id="CHEBI:59789"/>
    </ligand>
</feature>
<keyword evidence="3 5" id="KW-0808">Transferase</keyword>
<evidence type="ECO:0000256" key="5">
    <source>
        <dbReference type="HAMAP-Rule" id="MF_01813"/>
    </source>
</evidence>
<keyword evidence="4 5" id="KW-0949">S-adenosyl-L-methionine</keyword>
<comment type="catalytic activity">
    <reaction evidence="5">
        <text>a 2-demethylmenaquinol + S-adenosyl-L-methionine = a menaquinol + S-adenosyl-L-homocysteine + H(+)</text>
        <dbReference type="Rhea" id="RHEA:42640"/>
        <dbReference type="Rhea" id="RHEA-COMP:9539"/>
        <dbReference type="Rhea" id="RHEA-COMP:9563"/>
        <dbReference type="ChEBI" id="CHEBI:15378"/>
        <dbReference type="ChEBI" id="CHEBI:18151"/>
        <dbReference type="ChEBI" id="CHEBI:55437"/>
        <dbReference type="ChEBI" id="CHEBI:57856"/>
        <dbReference type="ChEBI" id="CHEBI:59789"/>
        <dbReference type="EC" id="2.1.1.163"/>
    </reaction>
</comment>
<comment type="pathway">
    <text evidence="5">Quinol/quinone metabolism; menaquinone biosynthesis; menaquinol from 1,4-dihydroxy-2-naphthoate: step 2/2.</text>
</comment>
<name>A0A2U3QF45_9BACT</name>
<organism evidence="6 7">
    <name type="scientific">Candidatus Sulfobium mesophilum</name>
    <dbReference type="NCBI Taxonomy" id="2016548"/>
    <lineage>
        <taxon>Bacteria</taxon>
        <taxon>Pseudomonadati</taxon>
        <taxon>Nitrospirota</taxon>
        <taxon>Nitrospiria</taxon>
        <taxon>Nitrospirales</taxon>
        <taxon>Nitrospiraceae</taxon>
        <taxon>Candidatus Sulfobium</taxon>
    </lineage>
</organism>
<dbReference type="GO" id="GO:0043770">
    <property type="term" value="F:demethylmenaquinone methyltransferase activity"/>
    <property type="evidence" value="ECO:0007669"/>
    <property type="project" value="UniProtKB-UniRule"/>
</dbReference>
<proteinExistence type="inferred from homology"/>
<dbReference type="OrthoDB" id="9808140at2"/>
<reference evidence="7" key="1">
    <citation type="submission" date="2018-03" db="EMBL/GenBank/DDBJ databases">
        <authorList>
            <person name="Zecchin S."/>
        </authorList>
    </citation>
    <scope>NUCLEOTIDE SEQUENCE [LARGE SCALE GENOMIC DNA]</scope>
</reference>
<dbReference type="PANTHER" id="PTHR43591">
    <property type="entry name" value="METHYLTRANSFERASE"/>
    <property type="match status" value="1"/>
</dbReference>
<accession>A0A2U3QF45</accession>
<dbReference type="NCBIfam" id="TIGR01934">
    <property type="entry name" value="MenG_MenH_UbiE"/>
    <property type="match status" value="1"/>
</dbReference>
<dbReference type="Pfam" id="PF01209">
    <property type="entry name" value="Ubie_methyltran"/>
    <property type="match status" value="1"/>
</dbReference>
<dbReference type="GO" id="GO:0009234">
    <property type="term" value="P:menaquinone biosynthetic process"/>
    <property type="evidence" value="ECO:0007669"/>
    <property type="project" value="UniProtKB-UniRule"/>
</dbReference>
<sequence length="267" mass="29536">MAANDNPLEQPNPCGYRNLLSSGDAEKEDAVKNTSQSDRDTFIKAIFASIASQIDFLSSFFSFGLDRGWRRRLVSMLGLRGGEQVLDVCTGTGKLALLLSRKVGNKGSVHGVDFSKEMLCEAQKKLSRGRPGISFSLSDAKKLNFSGNSFDVVTVSFGMRNIPDTAAALQEAFRVLKSGGRFCCLELTPPENRWVKPLYNLYCFKIMPFIAMKVLKTEVPYNYLPRSIKSFPSSQEFAHTLETCGFRDVHVHSMTFGIATIFVASKG</sequence>
<dbReference type="UniPathway" id="UPA00079">
    <property type="reaction ID" value="UER00169"/>
</dbReference>
<dbReference type="HAMAP" id="MF_01813">
    <property type="entry name" value="MenG_UbiE_methyltr"/>
    <property type="match status" value="1"/>
</dbReference>
<comment type="similarity">
    <text evidence="5">Belongs to the class I-like SAM-binding methyltransferase superfamily. MenG/UbiE family.</text>
</comment>
<keyword evidence="7" id="KW-1185">Reference proteome</keyword>
<feature type="binding site" evidence="5">
    <location>
        <position position="156"/>
    </location>
    <ligand>
        <name>S-adenosyl-L-methionine</name>
        <dbReference type="ChEBI" id="CHEBI:59789"/>
    </ligand>
</feature>
<dbReference type="GO" id="GO:0032259">
    <property type="term" value="P:methylation"/>
    <property type="evidence" value="ECO:0007669"/>
    <property type="project" value="UniProtKB-KW"/>
</dbReference>
<dbReference type="InterPro" id="IPR029063">
    <property type="entry name" value="SAM-dependent_MTases_sf"/>
</dbReference>
<dbReference type="Proteomes" id="UP000245125">
    <property type="component" value="Unassembled WGS sequence"/>
</dbReference>
<evidence type="ECO:0000256" key="1">
    <source>
        <dbReference type="ARBA" id="ARBA00022428"/>
    </source>
</evidence>
<dbReference type="PANTHER" id="PTHR43591:SF24">
    <property type="entry name" value="2-METHOXY-6-POLYPRENYL-1,4-BENZOQUINOL METHYLASE, MITOCHONDRIAL"/>
    <property type="match status" value="1"/>
</dbReference>
<dbReference type="EMBL" id="OUUY01000060">
    <property type="protein sequence ID" value="SPQ00051.1"/>
    <property type="molecule type" value="Genomic_DNA"/>
</dbReference>
<feature type="binding site" evidence="5">
    <location>
        <begin position="139"/>
        <end position="140"/>
    </location>
    <ligand>
        <name>S-adenosyl-L-methionine</name>
        <dbReference type="ChEBI" id="CHEBI:59789"/>
    </ligand>
</feature>
<comment type="function">
    <text evidence="5">Methyltransferase required for the conversion of demethylmenaquinol (DMKH2) to menaquinol (MKH2).</text>
</comment>
<keyword evidence="1 5" id="KW-0474">Menaquinone biosynthesis</keyword>
<dbReference type="Gene3D" id="3.40.50.150">
    <property type="entry name" value="Vaccinia Virus protein VP39"/>
    <property type="match status" value="1"/>
</dbReference>
<evidence type="ECO:0000256" key="2">
    <source>
        <dbReference type="ARBA" id="ARBA00022603"/>
    </source>
</evidence>
<gene>
    <name evidence="5" type="primary">menG</name>
    <name evidence="6" type="ORF">NBG4_160016</name>
</gene>
<evidence type="ECO:0000313" key="6">
    <source>
        <dbReference type="EMBL" id="SPQ00051.1"/>
    </source>
</evidence>
<dbReference type="SUPFAM" id="SSF53335">
    <property type="entry name" value="S-adenosyl-L-methionine-dependent methyltransferases"/>
    <property type="match status" value="1"/>
</dbReference>
<evidence type="ECO:0000313" key="7">
    <source>
        <dbReference type="Proteomes" id="UP000245125"/>
    </source>
</evidence>
<dbReference type="EC" id="2.1.1.163" evidence="5"/>
<keyword evidence="2 5" id="KW-0489">Methyltransferase</keyword>
<evidence type="ECO:0000256" key="4">
    <source>
        <dbReference type="ARBA" id="ARBA00022691"/>
    </source>
</evidence>
<evidence type="ECO:0000256" key="3">
    <source>
        <dbReference type="ARBA" id="ARBA00022679"/>
    </source>
</evidence>
<dbReference type="CDD" id="cd02440">
    <property type="entry name" value="AdoMet_MTases"/>
    <property type="match status" value="1"/>
</dbReference>
<feature type="binding site" evidence="5">
    <location>
        <position position="92"/>
    </location>
    <ligand>
        <name>S-adenosyl-L-methionine</name>
        <dbReference type="ChEBI" id="CHEBI:59789"/>
    </ligand>
</feature>
<dbReference type="AlphaFoldDB" id="A0A2U3QF45"/>